<keyword evidence="2" id="KW-1185">Reference proteome</keyword>
<organism evidence="1 2">
    <name type="scientific">Lutimaribacter degradans</name>
    <dbReference type="NCBI Taxonomy" id="2945989"/>
    <lineage>
        <taxon>Bacteria</taxon>
        <taxon>Pseudomonadati</taxon>
        <taxon>Pseudomonadota</taxon>
        <taxon>Alphaproteobacteria</taxon>
        <taxon>Rhodobacterales</taxon>
        <taxon>Roseobacteraceae</taxon>
        <taxon>Lutimaribacter</taxon>
    </lineage>
</organism>
<evidence type="ECO:0000313" key="2">
    <source>
        <dbReference type="Proteomes" id="UP001203036"/>
    </source>
</evidence>
<gene>
    <name evidence="1" type="ORF">M8744_16895</name>
</gene>
<dbReference type="EMBL" id="JAMQGO010000018">
    <property type="protein sequence ID" value="MCM2563828.1"/>
    <property type="molecule type" value="Genomic_DNA"/>
</dbReference>
<reference evidence="1" key="1">
    <citation type="submission" date="2022-06" db="EMBL/GenBank/DDBJ databases">
        <title>Lutimaribacter sp. EGI FJ00013, a novel bacterium isolated from a salt lake sediment enrichment.</title>
        <authorList>
            <person name="Gao L."/>
            <person name="Fang B.-Z."/>
            <person name="Li W.-J."/>
        </authorList>
    </citation>
    <scope>NUCLEOTIDE SEQUENCE</scope>
    <source>
        <strain evidence="1">EGI FJ00013</strain>
    </source>
</reference>
<protein>
    <submittedName>
        <fullName evidence="1">Beta-lactamase family protein</fullName>
    </submittedName>
</protein>
<accession>A0ACC5ZZN0</accession>
<proteinExistence type="predicted"/>
<evidence type="ECO:0000313" key="1">
    <source>
        <dbReference type="EMBL" id="MCM2563828.1"/>
    </source>
</evidence>
<sequence>MLSLFALAFFGSAAPASADPLDAFQAWAKAQGARDTAMAVVRDGALIHARDADTPRDLASNSKAITALCVRSLVEDGLLSWGSPISEVLGADAPAGTVAELVTHSAGIAPDSTQLRMGFWLNEDAPRHAHVTRIVQDRKRQKGTRGAFIYNNENYALLGRIVEITTGQSYAAACRARVLAPAGVSGVLSPRFGAFAGWGGWRMSMADHARLIAHWFGPEGAVGANPLAAPHFERGDGAAYGLGMNYRTEAAGRVMSHAGAIAIPFGPKTGAFVLRLADGTVASMAYDVAVAKPDQFRALAQALSAALSPMAAGEDQDQ</sequence>
<name>A0ACC5ZZN0_9RHOB</name>
<dbReference type="Proteomes" id="UP001203036">
    <property type="component" value="Unassembled WGS sequence"/>
</dbReference>
<comment type="caution">
    <text evidence="1">The sequence shown here is derived from an EMBL/GenBank/DDBJ whole genome shotgun (WGS) entry which is preliminary data.</text>
</comment>